<keyword evidence="3" id="KW-1185">Reference proteome</keyword>
<dbReference type="NCBIfam" id="TIGR01908">
    <property type="entry name" value="cas_CXXC_CXXC"/>
    <property type="match status" value="1"/>
</dbReference>
<feature type="domain" description="CRISPR-associated protein CXXC-CXXC" evidence="1">
    <location>
        <begin position="267"/>
        <end position="331"/>
    </location>
</feature>
<protein>
    <submittedName>
        <fullName evidence="2">CRISPR-associated protein Cst1</fullName>
    </submittedName>
</protein>
<dbReference type="Proteomes" id="UP000243255">
    <property type="component" value="Unassembled WGS sequence"/>
</dbReference>
<evidence type="ECO:0000259" key="1">
    <source>
        <dbReference type="Pfam" id="PF09706"/>
    </source>
</evidence>
<dbReference type="InterPro" id="IPR019121">
    <property type="entry name" value="CRISPR-assoc_CXXC-CXXC_dom"/>
</dbReference>
<dbReference type="STRING" id="1121321.SAMN04488530_12027"/>
<reference evidence="3" key="1">
    <citation type="submission" date="2016-11" db="EMBL/GenBank/DDBJ databases">
        <authorList>
            <person name="Varghese N."/>
            <person name="Submissions S."/>
        </authorList>
    </citation>
    <scope>NUCLEOTIDE SEQUENCE [LARGE SCALE GENOMIC DNA]</scope>
    <source>
        <strain evidence="3">DSM 2635</strain>
    </source>
</reference>
<name>A0A1M5QD29_9FIRM</name>
<dbReference type="OrthoDB" id="5540852at2"/>
<proteinExistence type="predicted"/>
<dbReference type="Pfam" id="PF09706">
    <property type="entry name" value="Cas_CXXC_CXXC"/>
    <property type="match status" value="1"/>
</dbReference>
<sequence>MKLRVYKGEWFFNMGIVGFLNILEKAELKGNVLRKDDYIEFDSLLLENFHDYYFDYFMDEYNMLKRIKTNIDFNVGLAKKNPEKTKDVVKRIKNNIKQQNEKIKKFDLENYELIKEKLDCIGKIKSIKEIEELEKLLEGCIDVFKIKSINEKLTANLYKYIISDNYFGQVSYFNVAKSKLSLEELKMVMYGDYLLSILSLGELDDLIKEGDIKNLEKFIIKKLEYISHEKKSKIFSTSSAKNLEKILKDINKNFIKKKKSIEDIKNYMDKLESCEMCGMYKGIIDEYSESSFVPLGVSNSNAKNMFWNQEDAYEICDICKLILFCTPAGATYIRKNYLVNEDNQFYGFVNTDSSINDLCDKNNNLKLLKDKENPFNDLIINIVMENEEKSRWQLNNILFVEFKASVDSKKCKMNYFNMPTYLAEFFVKKTKLLQSIYNSNFKASVVDILLKNKDLKHLISDTLRDKIKGNIESNKKTKVLSSDCFKAVQIRAVINNYKKGVYDMNDKKLQVVKYSGHDIHDYYVTANAKNKIDSVAYKLLNAVRVGNKKDFMDTVLRVFMSAQKSIPSVFLEIMSEKDLDFESIGHAFISGLISERYEGKNKENNGEEK</sequence>
<dbReference type="RefSeq" id="WP_073126489.1">
    <property type="nucleotide sequence ID" value="NZ_BAABCH010000094.1"/>
</dbReference>
<dbReference type="InterPro" id="IPR010180">
    <property type="entry name" value="CRISPR-assoc_prot_CXXC-CXXC"/>
</dbReference>
<evidence type="ECO:0000313" key="3">
    <source>
        <dbReference type="Proteomes" id="UP000243255"/>
    </source>
</evidence>
<gene>
    <name evidence="2" type="ORF">SAMN04488530_12027</name>
</gene>
<dbReference type="EMBL" id="FQWX01000020">
    <property type="protein sequence ID" value="SHH12045.1"/>
    <property type="molecule type" value="Genomic_DNA"/>
</dbReference>
<evidence type="ECO:0000313" key="2">
    <source>
        <dbReference type="EMBL" id="SHH12045.1"/>
    </source>
</evidence>
<organism evidence="2 3">
    <name type="scientific">Asaccharospora irregularis DSM 2635</name>
    <dbReference type="NCBI Taxonomy" id="1121321"/>
    <lineage>
        <taxon>Bacteria</taxon>
        <taxon>Bacillati</taxon>
        <taxon>Bacillota</taxon>
        <taxon>Clostridia</taxon>
        <taxon>Peptostreptococcales</taxon>
        <taxon>Peptostreptococcaceae</taxon>
        <taxon>Asaccharospora</taxon>
    </lineage>
</organism>
<dbReference type="AlphaFoldDB" id="A0A1M5QD29"/>
<accession>A0A1M5QD29</accession>